<dbReference type="Pfam" id="PF19054">
    <property type="entry name" value="DUF5753"/>
    <property type="match status" value="1"/>
</dbReference>
<protein>
    <submittedName>
        <fullName evidence="2">Helix-turn-helix domain-containing protein</fullName>
    </submittedName>
</protein>
<dbReference type="GO" id="GO:0003677">
    <property type="term" value="F:DNA binding"/>
    <property type="evidence" value="ECO:0007669"/>
    <property type="project" value="InterPro"/>
</dbReference>
<organism evidence="2 3">
    <name type="scientific">Asanoa hainanensis</name>
    <dbReference type="NCBI Taxonomy" id="560556"/>
    <lineage>
        <taxon>Bacteria</taxon>
        <taxon>Bacillati</taxon>
        <taxon>Actinomycetota</taxon>
        <taxon>Actinomycetes</taxon>
        <taxon>Micromonosporales</taxon>
        <taxon>Micromonosporaceae</taxon>
        <taxon>Asanoa</taxon>
    </lineage>
</organism>
<dbReference type="InterPro" id="IPR043917">
    <property type="entry name" value="DUF5753"/>
</dbReference>
<proteinExistence type="predicted"/>
<evidence type="ECO:0000313" key="2">
    <source>
        <dbReference type="EMBL" id="SNT65158.1"/>
    </source>
</evidence>
<gene>
    <name evidence="2" type="ORF">SAMN05421812_12090</name>
</gene>
<dbReference type="CDD" id="cd00093">
    <property type="entry name" value="HTH_XRE"/>
    <property type="match status" value="1"/>
</dbReference>
<accession>A0A239PES8</accession>
<dbReference type="Pfam" id="PF13560">
    <property type="entry name" value="HTH_31"/>
    <property type="match status" value="1"/>
</dbReference>
<dbReference type="Proteomes" id="UP000198362">
    <property type="component" value="Unassembled WGS sequence"/>
</dbReference>
<name>A0A239PES8_9ACTN</name>
<dbReference type="AlphaFoldDB" id="A0A239PES8"/>
<sequence length="201" mass="22077">MTSDSPTSPVIAGRRLRALLRTAREVNVTTQAEAVRQLGWSLSKLMRIESGGVSVSAADVATLAALYRVGPEMEAQLAELSAAARGRGWWSDLLRRHEFGTNYRTYVGLEWGASSVSSYQMILVPGIFQTPSYIEHILYGDLPTGSSQHRRNASSVRRTRQEEILNRASPPQIFALLDESIVHRPSAITRRCASSFVGSSS</sequence>
<dbReference type="OrthoDB" id="5177725at2"/>
<evidence type="ECO:0000259" key="1">
    <source>
        <dbReference type="Pfam" id="PF19054"/>
    </source>
</evidence>
<dbReference type="SUPFAM" id="SSF47413">
    <property type="entry name" value="lambda repressor-like DNA-binding domains"/>
    <property type="match status" value="1"/>
</dbReference>
<reference evidence="2 3" key="1">
    <citation type="submission" date="2017-06" db="EMBL/GenBank/DDBJ databases">
        <authorList>
            <person name="Kim H.J."/>
            <person name="Triplett B.A."/>
        </authorList>
    </citation>
    <scope>NUCLEOTIDE SEQUENCE [LARGE SCALE GENOMIC DNA]</scope>
    <source>
        <strain evidence="2 3">CGMCC 4.5593</strain>
    </source>
</reference>
<feature type="domain" description="DUF5753" evidence="1">
    <location>
        <begin position="103"/>
        <end position="185"/>
    </location>
</feature>
<dbReference type="EMBL" id="FZPH01000020">
    <property type="protein sequence ID" value="SNT65158.1"/>
    <property type="molecule type" value="Genomic_DNA"/>
</dbReference>
<evidence type="ECO:0000313" key="3">
    <source>
        <dbReference type="Proteomes" id="UP000198362"/>
    </source>
</evidence>
<dbReference type="InterPro" id="IPR010982">
    <property type="entry name" value="Lambda_DNA-bd_dom_sf"/>
</dbReference>
<dbReference type="InterPro" id="IPR001387">
    <property type="entry name" value="Cro/C1-type_HTH"/>
</dbReference>
<keyword evidence="3" id="KW-1185">Reference proteome</keyword>